<dbReference type="GO" id="GO:0006108">
    <property type="term" value="P:malate metabolic process"/>
    <property type="evidence" value="ECO:0007669"/>
    <property type="project" value="InterPro"/>
</dbReference>
<name>A0A3Q2TPW4_FUNHE</name>
<reference evidence="4" key="2">
    <citation type="submission" date="2025-09" db="UniProtKB">
        <authorList>
            <consortium name="Ensembl"/>
        </authorList>
    </citation>
    <scope>IDENTIFICATION</scope>
</reference>
<sequence length="479" mass="53253">MAKFVLAGKADCPYYAKAELLADALRRSLPNFRVHNISVLPDEWKEWLESTCQRNGWKHDESPLVWRELVEQGGKGMLLGGFSDFLDYCQDYYGITSDMSTDVAETIAAENLETRSSLAAEELRRPSLTQPLHVWITGALSSTCQILIPSLLSAEAFPGVAAVALHLLDLEGDEEDMQRLKTEAEDLALGVLHQVTVHTNLDEAFHEATVVLLLDDFAEDKGDETTEDRKRRAMRMCERYREYGRLIDGRASRQVKAIVSGDSFVNLRCSLLVENAPSIPSHQFVATASQLESEARAVVAEKMNVRPSDVTGVIVWGNISGSSVIDLQRAKVFNYRGAVRGPASFSQSVLQILQDRKWVETEFQQQVRRRRAFVVSKAGRAAGISAANGILRVLKAWHGAYGQDEAFSLGLLCTGLFNLPNDVLLSVPVTCVDGKWSVLLDVTVDGKLQEELKLCADELRQVGHRNTEKIKYFCKTAYS</sequence>
<dbReference type="SUPFAM" id="SSF51735">
    <property type="entry name" value="NAD(P)-binding Rossmann-fold domains"/>
    <property type="match status" value="1"/>
</dbReference>
<evidence type="ECO:0000259" key="3">
    <source>
        <dbReference type="Pfam" id="PF02866"/>
    </source>
</evidence>
<evidence type="ECO:0000313" key="5">
    <source>
        <dbReference type="Proteomes" id="UP000265000"/>
    </source>
</evidence>
<comment type="similarity">
    <text evidence="1">Belongs to the LDH/MDH superfamily. MDH type 2 family.</text>
</comment>
<reference evidence="4" key="1">
    <citation type="submission" date="2025-08" db="UniProtKB">
        <authorList>
            <consortium name="Ensembl"/>
        </authorList>
    </citation>
    <scope>IDENTIFICATION</scope>
</reference>
<accession>A0A3Q2TPW4</accession>
<dbReference type="Proteomes" id="UP000265000">
    <property type="component" value="Unplaced"/>
</dbReference>
<dbReference type="GeneTree" id="ENSGT00530000063410"/>
<dbReference type="Gene3D" id="3.90.110.10">
    <property type="entry name" value="Lactate dehydrogenase/glycoside hydrolase, family 4, C-terminal"/>
    <property type="match status" value="1"/>
</dbReference>
<dbReference type="FunFam" id="3.40.50.720:FF:000144">
    <property type="entry name" value="Malate dehydrogenase [NADP]"/>
    <property type="match status" value="1"/>
</dbReference>
<dbReference type="Gene3D" id="3.40.50.720">
    <property type="entry name" value="NAD(P)-binding Rossmann-like Domain"/>
    <property type="match status" value="1"/>
</dbReference>
<evidence type="ECO:0000313" key="4">
    <source>
        <dbReference type="Ensembl" id="ENSFHEP00000018700.1"/>
    </source>
</evidence>
<dbReference type="SUPFAM" id="SSF56327">
    <property type="entry name" value="LDH C-terminal domain-like"/>
    <property type="match status" value="1"/>
</dbReference>
<dbReference type="InterPro" id="IPR036291">
    <property type="entry name" value="NAD(P)-bd_dom_sf"/>
</dbReference>
<dbReference type="STRING" id="8078.ENSFHEP00000018700"/>
<dbReference type="PANTHER" id="PTHR23382">
    <property type="entry name" value="MALATE DEHYDROGENASE"/>
    <property type="match status" value="1"/>
</dbReference>
<proteinExistence type="inferred from homology"/>
<dbReference type="InterPro" id="IPR015955">
    <property type="entry name" value="Lactate_DH/Glyco_Ohase_4_C"/>
</dbReference>
<evidence type="ECO:0000256" key="2">
    <source>
        <dbReference type="ARBA" id="ARBA00023002"/>
    </source>
</evidence>
<organism evidence="4 5">
    <name type="scientific">Fundulus heteroclitus</name>
    <name type="common">Killifish</name>
    <name type="synonym">Mummichog</name>
    <dbReference type="NCBI Taxonomy" id="8078"/>
    <lineage>
        <taxon>Eukaryota</taxon>
        <taxon>Metazoa</taxon>
        <taxon>Chordata</taxon>
        <taxon>Craniata</taxon>
        <taxon>Vertebrata</taxon>
        <taxon>Euteleostomi</taxon>
        <taxon>Actinopterygii</taxon>
        <taxon>Neopterygii</taxon>
        <taxon>Teleostei</taxon>
        <taxon>Neoteleostei</taxon>
        <taxon>Acanthomorphata</taxon>
        <taxon>Ovalentaria</taxon>
        <taxon>Atherinomorphae</taxon>
        <taxon>Cyprinodontiformes</taxon>
        <taxon>Fundulidae</taxon>
        <taxon>Fundulus</taxon>
    </lineage>
</organism>
<evidence type="ECO:0000256" key="1">
    <source>
        <dbReference type="ARBA" id="ARBA00009613"/>
    </source>
</evidence>
<dbReference type="Ensembl" id="ENSFHET00000034488.1">
    <property type="protein sequence ID" value="ENSFHEP00000018700.1"/>
    <property type="gene ID" value="ENSFHEG00000020591.1"/>
</dbReference>
<dbReference type="InterPro" id="IPR022383">
    <property type="entry name" value="Lactate/malate_DH_C"/>
</dbReference>
<keyword evidence="2" id="KW-0560">Oxidoreductase</keyword>
<dbReference type="InterPro" id="IPR010945">
    <property type="entry name" value="Malate_DH_type2"/>
</dbReference>
<dbReference type="GO" id="GO:0016616">
    <property type="term" value="F:oxidoreductase activity, acting on the CH-OH group of donors, NAD or NADP as acceptor"/>
    <property type="evidence" value="ECO:0007669"/>
    <property type="project" value="InterPro"/>
</dbReference>
<keyword evidence="5" id="KW-1185">Reference proteome</keyword>
<dbReference type="GO" id="GO:0016615">
    <property type="term" value="F:malate dehydrogenase activity"/>
    <property type="evidence" value="ECO:0007669"/>
    <property type="project" value="InterPro"/>
</dbReference>
<protein>
    <submittedName>
        <fullName evidence="4">Malate dehydrogenase 1B, NAD (soluble)</fullName>
    </submittedName>
</protein>
<feature type="domain" description="Lactate/malate dehydrogenase C-terminal" evidence="3">
    <location>
        <begin position="295"/>
        <end position="462"/>
    </location>
</feature>
<dbReference type="Pfam" id="PF02866">
    <property type="entry name" value="Ldh_1_C"/>
    <property type="match status" value="1"/>
</dbReference>
<dbReference type="AlphaFoldDB" id="A0A3Q2TPW4"/>